<dbReference type="PANTHER" id="PTHR40106">
    <property type="entry name" value="INNER MEMBRANE PROTEIN RCLC"/>
    <property type="match status" value="1"/>
</dbReference>
<keyword evidence="1" id="KW-0812">Transmembrane</keyword>
<gene>
    <name evidence="2" type="ORF">FHS68_001400</name>
</gene>
<dbReference type="InterPro" id="IPR007339">
    <property type="entry name" value="RclC-like"/>
</dbReference>
<evidence type="ECO:0000256" key="1">
    <source>
        <dbReference type="SAM" id="Phobius"/>
    </source>
</evidence>
<keyword evidence="3" id="KW-1185">Reference proteome</keyword>
<evidence type="ECO:0000313" key="3">
    <source>
        <dbReference type="Proteomes" id="UP001179181"/>
    </source>
</evidence>
<comment type="caution">
    <text evidence="2">The sequence shown here is derived from an EMBL/GenBank/DDBJ whole genome shotgun (WGS) entry which is preliminary data.</text>
</comment>
<feature type="transmembrane region" description="Helical" evidence="1">
    <location>
        <begin position="122"/>
        <end position="142"/>
    </location>
</feature>
<feature type="transmembrane region" description="Helical" evidence="1">
    <location>
        <begin position="87"/>
        <end position="110"/>
    </location>
</feature>
<feature type="transmembrane region" description="Helical" evidence="1">
    <location>
        <begin position="59"/>
        <end position="80"/>
    </location>
</feature>
<proteinExistence type="predicted"/>
<dbReference type="PIRSF" id="PIRSF028065">
    <property type="entry name" value="UCP028065"/>
    <property type="match status" value="1"/>
</dbReference>
<protein>
    <submittedName>
        <fullName evidence="2">Membrane protein YkgB</fullName>
    </submittedName>
</protein>
<sequence length="161" mass="17291">MNNLNISSIGYGLMRVGLALLLAWFGLFKFTPTEAAAIKPLLQFSPFLSWMLPVFGERGASNFIGTFELLTAVLLIAGIWQPMLSLAGSVLGSSIFASTLTFLFTTPGMFQLHDGLWVPDGFLAKDIVLLGFCLYNGAAALASSKLANNPRSQNQPVAETT</sequence>
<dbReference type="RefSeq" id="WP_167268411.1">
    <property type="nucleotide sequence ID" value="NZ_JAASQJ010000001.1"/>
</dbReference>
<dbReference type="Proteomes" id="UP001179181">
    <property type="component" value="Unassembled WGS sequence"/>
</dbReference>
<organism evidence="2 3">
    <name type="scientific">Dyadobacter arcticus</name>
    <dbReference type="NCBI Taxonomy" id="1078754"/>
    <lineage>
        <taxon>Bacteria</taxon>
        <taxon>Pseudomonadati</taxon>
        <taxon>Bacteroidota</taxon>
        <taxon>Cytophagia</taxon>
        <taxon>Cytophagales</taxon>
        <taxon>Spirosomataceae</taxon>
        <taxon>Dyadobacter</taxon>
    </lineage>
</organism>
<keyword evidence="1" id="KW-1133">Transmembrane helix</keyword>
<evidence type="ECO:0000313" key="2">
    <source>
        <dbReference type="EMBL" id="NIJ52244.1"/>
    </source>
</evidence>
<dbReference type="EMBL" id="JAASQJ010000001">
    <property type="protein sequence ID" value="NIJ52244.1"/>
    <property type="molecule type" value="Genomic_DNA"/>
</dbReference>
<dbReference type="PANTHER" id="PTHR40106:SF1">
    <property type="entry name" value="INNER MEMBRANE PROTEIN RCLC"/>
    <property type="match status" value="1"/>
</dbReference>
<name>A0ABX0UJH8_9BACT</name>
<keyword evidence="1" id="KW-0472">Membrane</keyword>
<dbReference type="Pfam" id="PF04224">
    <property type="entry name" value="DUF417"/>
    <property type="match status" value="2"/>
</dbReference>
<reference evidence="2 3" key="1">
    <citation type="submission" date="2020-03" db="EMBL/GenBank/DDBJ databases">
        <title>Genomic Encyclopedia of Type Strains, Phase IV (KMG-IV): sequencing the most valuable type-strain genomes for metagenomic binning, comparative biology and taxonomic classification.</title>
        <authorList>
            <person name="Goeker M."/>
        </authorList>
    </citation>
    <scope>NUCLEOTIDE SEQUENCE [LARGE SCALE GENOMIC DNA]</scope>
    <source>
        <strain evidence="2 3">DSM 102865</strain>
    </source>
</reference>
<accession>A0ABX0UJH8</accession>
<dbReference type="InterPro" id="IPR016865">
    <property type="entry name" value="RclC"/>
</dbReference>